<evidence type="ECO:0000256" key="9">
    <source>
        <dbReference type="ARBA" id="ARBA00022989"/>
    </source>
</evidence>
<dbReference type="FunFam" id="1.10.600.10:FF:000003">
    <property type="entry name" value="Farnesyl-diphosphate farnesyltransferase 1"/>
    <property type="match status" value="1"/>
</dbReference>
<keyword evidence="11" id="KW-0443">Lipid metabolism</keyword>
<dbReference type="InParanoid" id="A0A0L0HCF6"/>
<evidence type="ECO:0000256" key="15">
    <source>
        <dbReference type="SAM" id="Phobius"/>
    </source>
</evidence>
<evidence type="ECO:0000256" key="8">
    <source>
        <dbReference type="ARBA" id="ARBA00022955"/>
    </source>
</evidence>
<organism evidence="16 17">
    <name type="scientific">Spizellomyces punctatus (strain DAOM BR117)</name>
    <dbReference type="NCBI Taxonomy" id="645134"/>
    <lineage>
        <taxon>Eukaryota</taxon>
        <taxon>Fungi</taxon>
        <taxon>Fungi incertae sedis</taxon>
        <taxon>Chytridiomycota</taxon>
        <taxon>Chytridiomycota incertae sedis</taxon>
        <taxon>Chytridiomycetes</taxon>
        <taxon>Spizellomycetales</taxon>
        <taxon>Spizellomycetaceae</taxon>
        <taxon>Spizellomyces</taxon>
    </lineage>
</organism>
<evidence type="ECO:0000256" key="6">
    <source>
        <dbReference type="ARBA" id="ARBA00022679"/>
    </source>
</evidence>
<dbReference type="GO" id="GO:0045338">
    <property type="term" value="P:farnesyl diphosphate metabolic process"/>
    <property type="evidence" value="ECO:0007669"/>
    <property type="project" value="InterPro"/>
</dbReference>
<reference evidence="16 17" key="1">
    <citation type="submission" date="2009-08" db="EMBL/GenBank/DDBJ databases">
        <title>The Genome Sequence of Spizellomyces punctatus strain DAOM BR117.</title>
        <authorList>
            <consortium name="The Broad Institute Genome Sequencing Platform"/>
            <person name="Russ C."/>
            <person name="Cuomo C."/>
            <person name="Shea T."/>
            <person name="Young S.K."/>
            <person name="Zeng Q."/>
            <person name="Koehrsen M."/>
            <person name="Haas B."/>
            <person name="Borodovsky M."/>
            <person name="Guigo R."/>
            <person name="Alvarado L."/>
            <person name="Berlin A."/>
            <person name="Bochicchio J."/>
            <person name="Borenstein D."/>
            <person name="Chapman S."/>
            <person name="Chen Z."/>
            <person name="Engels R."/>
            <person name="Freedman E."/>
            <person name="Gellesch M."/>
            <person name="Goldberg J."/>
            <person name="Griggs A."/>
            <person name="Gujja S."/>
            <person name="Heiman D."/>
            <person name="Hepburn T."/>
            <person name="Howarth C."/>
            <person name="Jen D."/>
            <person name="Larson L."/>
            <person name="Lewis B."/>
            <person name="Mehta T."/>
            <person name="Park D."/>
            <person name="Pearson M."/>
            <person name="Roberts A."/>
            <person name="Saif S."/>
            <person name="Shenoy N."/>
            <person name="Sisk P."/>
            <person name="Stolte C."/>
            <person name="Sykes S."/>
            <person name="Thomson T."/>
            <person name="Walk T."/>
            <person name="White J."/>
            <person name="Yandava C."/>
            <person name="Burger G."/>
            <person name="Gray M.W."/>
            <person name="Holland P.W.H."/>
            <person name="King N."/>
            <person name="Lang F.B.F."/>
            <person name="Roger A.J."/>
            <person name="Ruiz-Trillo I."/>
            <person name="Lander E."/>
            <person name="Nusbaum C."/>
        </authorList>
    </citation>
    <scope>NUCLEOTIDE SEQUENCE [LARGE SCALE GENOMIC DNA]</scope>
    <source>
        <strain evidence="16 17">DAOM BR117</strain>
    </source>
</reference>
<dbReference type="eggNOG" id="KOG1459">
    <property type="taxonomic scope" value="Eukaryota"/>
</dbReference>
<dbReference type="SFLD" id="SFLDG01018">
    <property type="entry name" value="Squalene/Phytoene_Synthase_Lik"/>
    <property type="match status" value="1"/>
</dbReference>
<comment type="similarity">
    <text evidence="3">Belongs to the phytoene/squalene synthase family.</text>
</comment>
<evidence type="ECO:0000256" key="10">
    <source>
        <dbReference type="ARBA" id="ARBA00023011"/>
    </source>
</evidence>
<comment type="cofactor">
    <cofactor evidence="1">
        <name>Mg(2+)</name>
        <dbReference type="ChEBI" id="CHEBI:18420"/>
    </cofactor>
</comment>
<dbReference type="OrthoDB" id="431150at2759"/>
<dbReference type="GeneID" id="27689191"/>
<sequence length="461" mass="51647">MSASALLASATHPTELYALFKFLATPSPKLEDATAAASPSVSDPSYSRRMCYHFLNLTSRSFARVIQELDAELRHPICIFYLVLRGLDTVEDDMTIPLERKKEVLQNFHKSIYQRGWTFTENGESEKDRELLVKFDVVVNEFLSLKESYQTVIADITKRMGHGMSDFVSRPLQTDKSIHHIEITTKADYNLYTHYVAGLVGIGLTELFVASGLERPSLGAPHNIELANEMGQFLQKVNILKDFLEDLGEGRVFWPKEVWSKHVPKGAPAEALAKEENIARALACLNELVVDALEHVPNCLEYMSCIQNQTVFQFCAIPQMMAIATLDRFFNDPTLFRTTGTKIRRGLAVKLMLKSGDMDSVKRTYEQYALSINRKNAQRVGTNEQDDSFLKVSTTCAKIVRWIHTHDQKYGLVTNGRRKDSGYGSTLVDQSSNSGGYSFIVVIGVVMIGLALSLGMLPAVQ</sequence>
<proteinExistence type="inferred from homology"/>
<dbReference type="EMBL" id="KQ257459">
    <property type="protein sequence ID" value="KNC98877.1"/>
    <property type="molecule type" value="Genomic_DNA"/>
</dbReference>
<keyword evidence="10" id="KW-0756">Sterol biosynthesis</keyword>
<dbReference type="OMA" id="GEACQLM"/>
<dbReference type="RefSeq" id="XP_016606917.1">
    <property type="nucleotide sequence ID" value="XM_016754052.1"/>
</dbReference>
<evidence type="ECO:0000256" key="14">
    <source>
        <dbReference type="ARBA" id="ARBA00023221"/>
    </source>
</evidence>
<comment type="subcellular location">
    <subcellularLocation>
        <location evidence="2">Membrane</location>
    </subcellularLocation>
</comment>
<dbReference type="PANTHER" id="PTHR11626:SF2">
    <property type="entry name" value="SQUALENE SYNTHASE"/>
    <property type="match status" value="1"/>
</dbReference>
<dbReference type="FunCoup" id="A0A0L0HCF6">
    <property type="interactions" value="216"/>
</dbReference>
<dbReference type="GO" id="GO:0051996">
    <property type="term" value="F:squalene synthase [NAD(P)H] activity"/>
    <property type="evidence" value="ECO:0007669"/>
    <property type="project" value="UniProtKB-EC"/>
</dbReference>
<evidence type="ECO:0000313" key="17">
    <source>
        <dbReference type="Proteomes" id="UP000053201"/>
    </source>
</evidence>
<evidence type="ECO:0000256" key="5">
    <source>
        <dbReference type="ARBA" id="ARBA00022516"/>
    </source>
</evidence>
<dbReference type="GO" id="GO:1902767">
    <property type="term" value="P:isoprenoid biosynthetic process via mevalonate"/>
    <property type="evidence" value="ECO:0007669"/>
    <property type="project" value="EnsemblFungi"/>
</dbReference>
<evidence type="ECO:0000256" key="13">
    <source>
        <dbReference type="ARBA" id="ARBA00023166"/>
    </source>
</evidence>
<gene>
    <name evidence="16" type="ORF">SPPG_05843</name>
</gene>
<name>A0A0L0HCF6_SPIPD</name>
<dbReference type="CDD" id="cd00683">
    <property type="entry name" value="Trans_IPPS_HH"/>
    <property type="match status" value="1"/>
</dbReference>
<dbReference type="PANTHER" id="PTHR11626">
    <property type="entry name" value="FARNESYL-DIPHOSPHATE FARNESYLTRANSFERASE"/>
    <property type="match status" value="1"/>
</dbReference>
<evidence type="ECO:0000313" key="16">
    <source>
        <dbReference type="EMBL" id="KNC98877.1"/>
    </source>
</evidence>
<dbReference type="Proteomes" id="UP000053201">
    <property type="component" value="Unassembled WGS sequence"/>
</dbReference>
<evidence type="ECO:0000256" key="1">
    <source>
        <dbReference type="ARBA" id="ARBA00001946"/>
    </source>
</evidence>
<dbReference type="Pfam" id="PF00494">
    <property type="entry name" value="SQS_PSY"/>
    <property type="match status" value="1"/>
</dbReference>
<dbReference type="AlphaFoldDB" id="A0A0L0HCF6"/>
<dbReference type="NCBIfam" id="TIGR01559">
    <property type="entry name" value="squal_synth"/>
    <property type="match status" value="1"/>
</dbReference>
<dbReference type="EC" id="2.5.1.21" evidence="4"/>
<keyword evidence="13" id="KW-1207">Sterol metabolism</keyword>
<dbReference type="GO" id="GO:0005789">
    <property type="term" value="C:endoplasmic reticulum membrane"/>
    <property type="evidence" value="ECO:0007669"/>
    <property type="project" value="EnsemblFungi"/>
</dbReference>
<evidence type="ECO:0000256" key="2">
    <source>
        <dbReference type="ARBA" id="ARBA00004370"/>
    </source>
</evidence>
<keyword evidence="14" id="KW-0753">Steroid metabolism</keyword>
<dbReference type="Gene3D" id="1.10.600.10">
    <property type="entry name" value="Farnesyl Diphosphate Synthase"/>
    <property type="match status" value="1"/>
</dbReference>
<dbReference type="InterPro" id="IPR008949">
    <property type="entry name" value="Isoprenoid_synthase_dom_sf"/>
</dbReference>
<evidence type="ECO:0000256" key="4">
    <source>
        <dbReference type="ARBA" id="ARBA00012373"/>
    </source>
</evidence>
<dbReference type="SUPFAM" id="SSF48576">
    <property type="entry name" value="Terpenoid synthases"/>
    <property type="match status" value="1"/>
</dbReference>
<dbReference type="STRING" id="645134.A0A0L0HCF6"/>
<feature type="transmembrane region" description="Helical" evidence="15">
    <location>
        <begin position="437"/>
        <end position="460"/>
    </location>
</feature>
<protein>
    <recommendedName>
        <fullName evidence="4">squalene synthase</fullName>
        <ecNumber evidence="4">2.5.1.21</ecNumber>
    </recommendedName>
</protein>
<keyword evidence="9 15" id="KW-1133">Transmembrane helix</keyword>
<keyword evidence="8" id="KW-0752">Steroid biosynthesis</keyword>
<keyword evidence="17" id="KW-1185">Reference proteome</keyword>
<accession>A0A0L0HCF6</accession>
<keyword evidence="12 15" id="KW-0472">Membrane</keyword>
<evidence type="ECO:0000256" key="12">
    <source>
        <dbReference type="ARBA" id="ARBA00023136"/>
    </source>
</evidence>
<evidence type="ECO:0000256" key="3">
    <source>
        <dbReference type="ARBA" id="ARBA00006251"/>
    </source>
</evidence>
<dbReference type="VEuPathDB" id="FungiDB:SPPG_05843"/>
<keyword evidence="6 16" id="KW-0808">Transferase</keyword>
<dbReference type="InterPro" id="IPR002060">
    <property type="entry name" value="Squ/phyt_synthse"/>
</dbReference>
<dbReference type="InterPro" id="IPR033904">
    <property type="entry name" value="Trans_IPPS_HH"/>
</dbReference>
<dbReference type="InterPro" id="IPR044844">
    <property type="entry name" value="Trans_IPPS_euk-type"/>
</dbReference>
<dbReference type="GO" id="GO:0006696">
    <property type="term" value="P:ergosterol biosynthetic process"/>
    <property type="evidence" value="ECO:0007669"/>
    <property type="project" value="EnsemblFungi"/>
</dbReference>
<dbReference type="SFLD" id="SFLDS00005">
    <property type="entry name" value="Isoprenoid_Synthase_Type_I"/>
    <property type="match status" value="1"/>
</dbReference>
<dbReference type="InterPro" id="IPR006449">
    <property type="entry name" value="Squal_synth-like"/>
</dbReference>
<evidence type="ECO:0000256" key="11">
    <source>
        <dbReference type="ARBA" id="ARBA00023098"/>
    </source>
</evidence>
<keyword evidence="5" id="KW-0444">Lipid biosynthesis</keyword>
<keyword evidence="7 15" id="KW-0812">Transmembrane</keyword>
<evidence type="ECO:0000256" key="7">
    <source>
        <dbReference type="ARBA" id="ARBA00022692"/>
    </source>
</evidence>